<dbReference type="EMBL" id="BGZK01000696">
    <property type="protein sequence ID" value="GBP56600.1"/>
    <property type="molecule type" value="Genomic_DNA"/>
</dbReference>
<name>A0A4C1X0K2_EUMVA</name>
<dbReference type="Proteomes" id="UP000299102">
    <property type="component" value="Unassembled WGS sequence"/>
</dbReference>
<comment type="caution">
    <text evidence="1">The sequence shown here is derived from an EMBL/GenBank/DDBJ whole genome shotgun (WGS) entry which is preliminary data.</text>
</comment>
<sequence length="189" mass="21337">MENVTPGLPVNGGLKRALKSLPLAATIDDFRKLNSLFIKSNLPFHTYALEEERKVKAVFKKYDRARDIFKKVSDVCGLSGIIIEAPYRRGKHGQCHCYQLCSLAAANCHTKPLCVRSHARAFQSKVKASMKEVRNENWSDLMVEISPSHQAYWGLSKALKTEGAVPTRVLRKPDKSVAFDDREKSWVFS</sequence>
<keyword evidence="2" id="KW-1185">Reference proteome</keyword>
<accession>A0A4C1X0K2</accession>
<dbReference type="AlphaFoldDB" id="A0A4C1X0K2"/>
<gene>
    <name evidence="1" type="ORF">EVAR_80364_1</name>
</gene>
<evidence type="ECO:0000313" key="1">
    <source>
        <dbReference type="EMBL" id="GBP56600.1"/>
    </source>
</evidence>
<reference evidence="1 2" key="1">
    <citation type="journal article" date="2019" name="Commun. Biol.">
        <title>The bagworm genome reveals a unique fibroin gene that provides high tensile strength.</title>
        <authorList>
            <person name="Kono N."/>
            <person name="Nakamura H."/>
            <person name="Ohtoshi R."/>
            <person name="Tomita M."/>
            <person name="Numata K."/>
            <person name="Arakawa K."/>
        </authorList>
    </citation>
    <scope>NUCLEOTIDE SEQUENCE [LARGE SCALE GENOMIC DNA]</scope>
</reference>
<organism evidence="1 2">
    <name type="scientific">Eumeta variegata</name>
    <name type="common">Bagworm moth</name>
    <name type="synonym">Eumeta japonica</name>
    <dbReference type="NCBI Taxonomy" id="151549"/>
    <lineage>
        <taxon>Eukaryota</taxon>
        <taxon>Metazoa</taxon>
        <taxon>Ecdysozoa</taxon>
        <taxon>Arthropoda</taxon>
        <taxon>Hexapoda</taxon>
        <taxon>Insecta</taxon>
        <taxon>Pterygota</taxon>
        <taxon>Neoptera</taxon>
        <taxon>Endopterygota</taxon>
        <taxon>Lepidoptera</taxon>
        <taxon>Glossata</taxon>
        <taxon>Ditrysia</taxon>
        <taxon>Tineoidea</taxon>
        <taxon>Psychidae</taxon>
        <taxon>Oiketicinae</taxon>
        <taxon>Eumeta</taxon>
    </lineage>
</organism>
<evidence type="ECO:0000313" key="2">
    <source>
        <dbReference type="Proteomes" id="UP000299102"/>
    </source>
</evidence>
<proteinExistence type="predicted"/>
<protein>
    <submittedName>
        <fullName evidence="1">Uncharacterized protein</fullName>
    </submittedName>
</protein>